<evidence type="ECO:0000313" key="2">
    <source>
        <dbReference type="EMBL" id="KAF7819986.1"/>
    </source>
</evidence>
<proteinExistence type="predicted"/>
<dbReference type="InterPro" id="IPR017451">
    <property type="entry name" value="F-box-assoc_interact_dom"/>
</dbReference>
<organism evidence="2 3">
    <name type="scientific">Senna tora</name>
    <dbReference type="NCBI Taxonomy" id="362788"/>
    <lineage>
        <taxon>Eukaryota</taxon>
        <taxon>Viridiplantae</taxon>
        <taxon>Streptophyta</taxon>
        <taxon>Embryophyta</taxon>
        <taxon>Tracheophyta</taxon>
        <taxon>Spermatophyta</taxon>
        <taxon>Magnoliopsida</taxon>
        <taxon>eudicotyledons</taxon>
        <taxon>Gunneridae</taxon>
        <taxon>Pentapetalae</taxon>
        <taxon>rosids</taxon>
        <taxon>fabids</taxon>
        <taxon>Fabales</taxon>
        <taxon>Fabaceae</taxon>
        <taxon>Caesalpinioideae</taxon>
        <taxon>Cassia clade</taxon>
        <taxon>Senna</taxon>
    </lineage>
</organism>
<dbReference type="InterPro" id="IPR050796">
    <property type="entry name" value="SCF_F-box_component"/>
</dbReference>
<feature type="domain" description="F-box associated beta-propeller type 1" evidence="1">
    <location>
        <begin position="111"/>
        <end position="353"/>
    </location>
</feature>
<dbReference type="PANTHER" id="PTHR31672">
    <property type="entry name" value="BNACNNG10540D PROTEIN"/>
    <property type="match status" value="1"/>
</dbReference>
<dbReference type="EMBL" id="JAAIUW010000008">
    <property type="protein sequence ID" value="KAF7819986.1"/>
    <property type="molecule type" value="Genomic_DNA"/>
</dbReference>
<dbReference type="AlphaFoldDB" id="A0A834TEU0"/>
<comment type="caution">
    <text evidence="2">The sequence shown here is derived from an EMBL/GenBank/DDBJ whole genome shotgun (WGS) entry which is preliminary data.</text>
</comment>
<sequence>MAPSPSLPYIPFEVIASQILPKLDVKTLVLCTSIAKQWYSLIKSPSFVCYHFLHNQRASIFFQICHIERDSLLRRVFRFQETYSLYTQNLLLRRPLANPPFDRFKNNETFFTIVGICKGLVLVIDSNLFSYILWNPSVRKYVLLPRLDQCLERKACLGFGFANDEDFKVVKLVNVHSSLRQAWVCSFASNSWKSVINNNGNNINNNDGNNDNNLVGSCYVCEDRSFLCMNGNIIHWIAKRQVGNFYNFVLTFDLAEEVFGQVPLPEKIRVRSTMSSLSLFETKGCLAVSNIQNGVVPSPIVRVWIMKEYGVAESWSKIIKVQIKELIPRNVLALTNNGEMVIEQRGGQIVKCNPAMATMEELGVGGDKVFGGYLEETLFLLGKGRREDGWREVLVLLRVEVEQLGNPVLVLLRVEVEQLGNPKREKLR</sequence>
<dbReference type="InterPro" id="IPR036047">
    <property type="entry name" value="F-box-like_dom_sf"/>
</dbReference>
<dbReference type="NCBIfam" id="TIGR01640">
    <property type="entry name" value="F_box_assoc_1"/>
    <property type="match status" value="1"/>
</dbReference>
<dbReference type="Proteomes" id="UP000634136">
    <property type="component" value="Unassembled WGS sequence"/>
</dbReference>
<reference evidence="2" key="1">
    <citation type="submission" date="2020-09" db="EMBL/GenBank/DDBJ databases">
        <title>Genome-Enabled Discovery of Anthraquinone Biosynthesis in Senna tora.</title>
        <authorList>
            <person name="Kang S.-H."/>
            <person name="Pandey R.P."/>
            <person name="Lee C.-M."/>
            <person name="Sim J.-S."/>
            <person name="Jeong J.-T."/>
            <person name="Choi B.-S."/>
            <person name="Jung M."/>
            <person name="Ginzburg D."/>
            <person name="Zhao K."/>
            <person name="Won S.Y."/>
            <person name="Oh T.-J."/>
            <person name="Yu Y."/>
            <person name="Kim N.-H."/>
            <person name="Lee O.R."/>
            <person name="Lee T.-H."/>
            <person name="Bashyal P."/>
            <person name="Kim T.-S."/>
            <person name="Lee W.-H."/>
            <person name="Kawkins C."/>
            <person name="Kim C.-K."/>
            <person name="Kim J.S."/>
            <person name="Ahn B.O."/>
            <person name="Rhee S.Y."/>
            <person name="Sohng J.K."/>
        </authorList>
    </citation>
    <scope>NUCLEOTIDE SEQUENCE</scope>
    <source>
        <tissue evidence="2">Leaf</tissue>
    </source>
</reference>
<dbReference type="PANTHER" id="PTHR31672:SF10">
    <property type="entry name" value="F-BOX DOMAIN-CONTAINING PROTEIN"/>
    <property type="match status" value="1"/>
</dbReference>
<gene>
    <name evidence="2" type="ORF">G2W53_025441</name>
</gene>
<dbReference type="SUPFAM" id="SSF81383">
    <property type="entry name" value="F-box domain"/>
    <property type="match status" value="1"/>
</dbReference>
<dbReference type="OrthoDB" id="5314306at2759"/>
<dbReference type="InterPro" id="IPR006527">
    <property type="entry name" value="F-box-assoc_dom_typ1"/>
</dbReference>
<evidence type="ECO:0000259" key="1">
    <source>
        <dbReference type="Pfam" id="PF07734"/>
    </source>
</evidence>
<dbReference type="Pfam" id="PF07734">
    <property type="entry name" value="FBA_1"/>
    <property type="match status" value="1"/>
</dbReference>
<name>A0A834TEU0_9FABA</name>
<protein>
    <submittedName>
        <fullName evidence="2">F-box/kelch-repeat protein</fullName>
    </submittedName>
</protein>
<evidence type="ECO:0000313" key="3">
    <source>
        <dbReference type="Proteomes" id="UP000634136"/>
    </source>
</evidence>
<accession>A0A834TEU0</accession>
<keyword evidence="3" id="KW-1185">Reference proteome</keyword>